<evidence type="ECO:0000256" key="6">
    <source>
        <dbReference type="SAM" id="MobiDB-lite"/>
    </source>
</evidence>
<organism evidence="8 9">
    <name type="scientific">Pelusios castaneus</name>
    <name type="common">West African mud turtle</name>
    <dbReference type="NCBI Taxonomy" id="367368"/>
    <lineage>
        <taxon>Eukaryota</taxon>
        <taxon>Metazoa</taxon>
        <taxon>Chordata</taxon>
        <taxon>Craniata</taxon>
        <taxon>Vertebrata</taxon>
        <taxon>Euteleostomi</taxon>
        <taxon>Archelosauria</taxon>
        <taxon>Testudinata</taxon>
        <taxon>Testudines</taxon>
        <taxon>Pleurodira</taxon>
        <taxon>Pelomedusidae</taxon>
        <taxon>Pelusios</taxon>
    </lineage>
</organism>
<comment type="subcellular location">
    <subcellularLocation>
        <location evidence="1">Membrane</location>
    </subcellularLocation>
</comment>
<evidence type="ECO:0000313" key="8">
    <source>
        <dbReference type="Ensembl" id="ENSPCEP00000017041.1"/>
    </source>
</evidence>
<dbReference type="Pfam" id="PF22705">
    <property type="entry name" value="C2-set_3"/>
    <property type="match status" value="1"/>
</dbReference>
<reference evidence="8" key="1">
    <citation type="submission" date="2025-08" db="UniProtKB">
        <authorList>
            <consortium name="Ensembl"/>
        </authorList>
    </citation>
    <scope>IDENTIFICATION</scope>
</reference>
<dbReference type="Gene3D" id="2.60.40.10">
    <property type="entry name" value="Immunoglobulins"/>
    <property type="match status" value="1"/>
</dbReference>
<evidence type="ECO:0000256" key="2">
    <source>
        <dbReference type="ARBA" id="ARBA00022692"/>
    </source>
</evidence>
<proteinExistence type="predicted"/>
<accession>A0A8C8SBC4</accession>
<evidence type="ECO:0000256" key="4">
    <source>
        <dbReference type="ARBA" id="ARBA00023136"/>
    </source>
</evidence>
<feature type="domain" description="Ig-like" evidence="7">
    <location>
        <begin position="125"/>
        <end position="208"/>
    </location>
</feature>
<dbReference type="Proteomes" id="UP000694393">
    <property type="component" value="Unplaced"/>
</dbReference>
<dbReference type="SUPFAM" id="SSF48726">
    <property type="entry name" value="Immunoglobulin"/>
    <property type="match status" value="1"/>
</dbReference>
<dbReference type="InterPro" id="IPR036179">
    <property type="entry name" value="Ig-like_dom_sf"/>
</dbReference>
<keyword evidence="4" id="KW-0472">Membrane</keyword>
<keyword evidence="9" id="KW-1185">Reference proteome</keyword>
<dbReference type="InterPro" id="IPR007110">
    <property type="entry name" value="Ig-like_dom"/>
</dbReference>
<keyword evidence="2" id="KW-0812">Transmembrane</keyword>
<evidence type="ECO:0000256" key="3">
    <source>
        <dbReference type="ARBA" id="ARBA00022989"/>
    </source>
</evidence>
<feature type="compositionally biased region" description="Polar residues" evidence="6">
    <location>
        <begin position="1"/>
        <end position="10"/>
    </location>
</feature>
<dbReference type="Ensembl" id="ENSPCET00000017640.1">
    <property type="protein sequence ID" value="ENSPCEP00000017041.1"/>
    <property type="gene ID" value="ENSPCEG00000013393.1"/>
</dbReference>
<dbReference type="InterPro" id="IPR013783">
    <property type="entry name" value="Ig-like_fold"/>
</dbReference>
<feature type="region of interest" description="Disordered" evidence="6">
    <location>
        <begin position="1"/>
        <end position="25"/>
    </location>
</feature>
<protein>
    <recommendedName>
        <fullName evidence="7">Ig-like domain-containing protein</fullName>
    </recommendedName>
</protein>
<keyword evidence="3" id="KW-1133">Transmembrane helix</keyword>
<evidence type="ECO:0000256" key="5">
    <source>
        <dbReference type="ARBA" id="ARBA00023319"/>
    </source>
</evidence>
<sequence>MEISTASTRQESPRWSKGKGTGTHEQSGMVALANEHEAEGGRWERSQRALTGEAVSDWGDFVLNKLRIHWHIFRDEDGSVVILLLSPAVNWGSMKLKALGILASQLSVPSKVNQRSCFSAPYEIPQITVLSWEEGEVTLQCKSRGGYPKAEITWQDENGNQLNQSQPAELWRSCEGVFEVQSCLVVKRPGDKSFCCSLIYALLHQNLSVCERVTGNRHKPPPELWCKSSQRPSLTTQDRQSLVDMQPPLWWKGPFPLPCRLGTPHYSFLSCQAPSPVTV</sequence>
<name>A0A8C8SBC4_9SAUR</name>
<keyword evidence="5" id="KW-0393">Immunoglobulin domain</keyword>
<evidence type="ECO:0000256" key="1">
    <source>
        <dbReference type="ARBA" id="ARBA00004370"/>
    </source>
</evidence>
<reference evidence="8" key="2">
    <citation type="submission" date="2025-09" db="UniProtKB">
        <authorList>
            <consortium name="Ensembl"/>
        </authorList>
    </citation>
    <scope>IDENTIFICATION</scope>
</reference>
<evidence type="ECO:0000259" key="7">
    <source>
        <dbReference type="PROSITE" id="PS50835"/>
    </source>
</evidence>
<evidence type="ECO:0000313" key="9">
    <source>
        <dbReference type="Proteomes" id="UP000694393"/>
    </source>
</evidence>
<dbReference type="PROSITE" id="PS50835">
    <property type="entry name" value="IG_LIKE"/>
    <property type="match status" value="1"/>
</dbReference>
<dbReference type="GO" id="GO:0016020">
    <property type="term" value="C:membrane"/>
    <property type="evidence" value="ECO:0007669"/>
    <property type="project" value="UniProtKB-SubCell"/>
</dbReference>
<dbReference type="InterPro" id="IPR053896">
    <property type="entry name" value="BTN3A2-like_Ig-C"/>
</dbReference>
<dbReference type="FunFam" id="2.60.40.10:FF:000088">
    <property type="entry name" value="Butyrophilin subfamily 1 member A1"/>
    <property type="match status" value="1"/>
</dbReference>
<dbReference type="AlphaFoldDB" id="A0A8C8SBC4"/>